<evidence type="ECO:0000313" key="2">
    <source>
        <dbReference type="EMBL" id="KAF2243540.1"/>
    </source>
</evidence>
<proteinExistence type="predicted"/>
<keyword evidence="3" id="KW-1185">Reference proteome</keyword>
<dbReference type="EMBL" id="ML987205">
    <property type="protein sequence ID" value="KAF2243540.1"/>
    <property type="molecule type" value="Genomic_DNA"/>
</dbReference>
<accession>A0A6A6I1T5</accession>
<dbReference type="RefSeq" id="XP_033678544.1">
    <property type="nucleotide sequence ID" value="XM_033827192.1"/>
</dbReference>
<name>A0A6A6I1T5_9PLEO</name>
<dbReference type="Proteomes" id="UP000800094">
    <property type="component" value="Unassembled WGS sequence"/>
</dbReference>
<evidence type="ECO:0000256" key="1">
    <source>
        <dbReference type="SAM" id="MobiDB-lite"/>
    </source>
</evidence>
<sequence>MGTHKCFATDDQAWILFRAMNDTWTLSAYRKACRKIDSNTHKGDWSQFQEYVDGQLFPIMEKMTRFNETEYNKARSNAPAFVQHFSWNKFCIWCYGRFLPIVERLDIGLDTLKDACWRLRVREPTQHALNTWRILSRQAREDYVPKPAIKRTEADAITTLQSLEGKGLKEWFKVFTLYDLILKPRLHIRPDTKYNYRLRINESDSTEWLAPAAHTDTDPNHSNQDPEMRVYQRSCFILKVRDAKDRKPVFRGWQIGYLEYSASAKEDDWKETKVVVVLRYKPDYTTGKLYLIDEKKIPKPPPKAHQHGRADMDLESSQAVLPAVKILLALIAGKLRQLYGGFKTTMRKAGMKAKGAELADVMDDLRLKDRLWARAQQDSDMGAGTDEGLHHNRVCLVSYRGEAKDGRITRRWLDTGSDDEDDEEDDSDSDLEDDEKD</sequence>
<feature type="region of interest" description="Disordered" evidence="1">
    <location>
        <begin position="410"/>
        <end position="437"/>
    </location>
</feature>
<dbReference type="GeneID" id="54580522"/>
<organism evidence="2 3">
    <name type="scientific">Trematosphaeria pertusa</name>
    <dbReference type="NCBI Taxonomy" id="390896"/>
    <lineage>
        <taxon>Eukaryota</taxon>
        <taxon>Fungi</taxon>
        <taxon>Dikarya</taxon>
        <taxon>Ascomycota</taxon>
        <taxon>Pezizomycotina</taxon>
        <taxon>Dothideomycetes</taxon>
        <taxon>Pleosporomycetidae</taxon>
        <taxon>Pleosporales</taxon>
        <taxon>Massarineae</taxon>
        <taxon>Trematosphaeriaceae</taxon>
        <taxon>Trematosphaeria</taxon>
    </lineage>
</organism>
<gene>
    <name evidence="2" type="ORF">BU26DRAFT_510039</name>
</gene>
<feature type="compositionally biased region" description="Acidic residues" evidence="1">
    <location>
        <begin position="416"/>
        <end position="437"/>
    </location>
</feature>
<protein>
    <submittedName>
        <fullName evidence="2">Uncharacterized protein</fullName>
    </submittedName>
</protein>
<reference evidence="2" key="1">
    <citation type="journal article" date="2020" name="Stud. Mycol.">
        <title>101 Dothideomycetes genomes: a test case for predicting lifestyles and emergence of pathogens.</title>
        <authorList>
            <person name="Haridas S."/>
            <person name="Albert R."/>
            <person name="Binder M."/>
            <person name="Bloem J."/>
            <person name="Labutti K."/>
            <person name="Salamov A."/>
            <person name="Andreopoulos B."/>
            <person name="Baker S."/>
            <person name="Barry K."/>
            <person name="Bills G."/>
            <person name="Bluhm B."/>
            <person name="Cannon C."/>
            <person name="Castanera R."/>
            <person name="Culley D."/>
            <person name="Daum C."/>
            <person name="Ezra D."/>
            <person name="Gonzalez J."/>
            <person name="Henrissat B."/>
            <person name="Kuo A."/>
            <person name="Liang C."/>
            <person name="Lipzen A."/>
            <person name="Lutzoni F."/>
            <person name="Magnuson J."/>
            <person name="Mondo S."/>
            <person name="Nolan M."/>
            <person name="Ohm R."/>
            <person name="Pangilinan J."/>
            <person name="Park H.-J."/>
            <person name="Ramirez L."/>
            <person name="Alfaro M."/>
            <person name="Sun H."/>
            <person name="Tritt A."/>
            <person name="Yoshinaga Y."/>
            <person name="Zwiers L.-H."/>
            <person name="Turgeon B."/>
            <person name="Goodwin S."/>
            <person name="Spatafora J."/>
            <person name="Crous P."/>
            <person name="Grigoriev I."/>
        </authorList>
    </citation>
    <scope>NUCLEOTIDE SEQUENCE</scope>
    <source>
        <strain evidence="2">CBS 122368</strain>
    </source>
</reference>
<evidence type="ECO:0000313" key="3">
    <source>
        <dbReference type="Proteomes" id="UP000800094"/>
    </source>
</evidence>
<dbReference type="AlphaFoldDB" id="A0A6A6I1T5"/>